<dbReference type="AlphaFoldDB" id="A0A3R7JRI7"/>
<dbReference type="Proteomes" id="UP000285624">
    <property type="component" value="Unassembled WGS sequence"/>
</dbReference>
<dbReference type="Proteomes" id="UP000285883">
    <property type="component" value="Unassembled WGS sequence"/>
</dbReference>
<dbReference type="EMBL" id="JPWU03000220">
    <property type="protein sequence ID" value="KAG2522226.1"/>
    <property type="molecule type" value="Genomic_DNA"/>
</dbReference>
<gene>
    <name evidence="9" type="ORF">BBI17_007000</name>
    <name evidence="10" type="ORF">BBO99_00006900</name>
    <name evidence="7" type="ORF">JM16_006685</name>
    <name evidence="8" type="ORF">JM18_006268</name>
</gene>
<dbReference type="InterPro" id="IPR045295">
    <property type="entry name" value="Complex1_LYR_SDHAF1_LYRM8"/>
</dbReference>
<dbReference type="PANTHER" id="PTHR13675:SF1">
    <property type="entry name" value="SUCCINATE DEHYDROGENASE ASSEMBLY FACTOR 1, MITOCHONDRIAL"/>
    <property type="match status" value="1"/>
</dbReference>
<comment type="similarity">
    <text evidence="4">Belongs to the complex I LYR family. SDHAF1 subfamily.</text>
</comment>
<evidence type="ECO:0000313" key="12">
    <source>
        <dbReference type="Proteomes" id="UP000285883"/>
    </source>
</evidence>
<dbReference type="PANTHER" id="PTHR13675">
    <property type="entry name" value="LYR MOTIF-CONTAINING PROTEIN 2"/>
    <property type="match status" value="1"/>
</dbReference>
<dbReference type="GO" id="GO:0034553">
    <property type="term" value="P:mitochondrial respiratory chain complex II assembly"/>
    <property type="evidence" value="ECO:0007669"/>
    <property type="project" value="InterPro"/>
</dbReference>
<protein>
    <recommendedName>
        <fullName evidence="6">Complex 1 LYR protein domain-containing protein</fullName>
    </recommendedName>
</protein>
<comment type="caution">
    <text evidence="10">The sequence shown here is derived from an EMBL/GenBank/DDBJ whole genome shotgun (WGS) entry which is preliminary data.</text>
</comment>
<dbReference type="CDD" id="cd20268">
    <property type="entry name" value="Complex1_LYR_SDHAF1_LYRM8"/>
    <property type="match status" value="1"/>
</dbReference>
<feature type="region of interest" description="Disordered" evidence="5">
    <location>
        <begin position="162"/>
        <end position="231"/>
    </location>
</feature>
<keyword evidence="2" id="KW-0496">Mitochondrion</keyword>
<dbReference type="Proteomes" id="UP000785171">
    <property type="component" value="Unassembled WGS sequence"/>
</dbReference>
<name>A0A3R7JRI7_9STRA</name>
<dbReference type="Pfam" id="PF05347">
    <property type="entry name" value="Complex1_LYR"/>
    <property type="match status" value="1"/>
</dbReference>
<evidence type="ECO:0000313" key="11">
    <source>
        <dbReference type="Proteomes" id="UP000285624"/>
    </source>
</evidence>
<dbReference type="EMBL" id="MBDN02000260">
    <property type="protein sequence ID" value="RLN77231.1"/>
    <property type="molecule type" value="Genomic_DNA"/>
</dbReference>
<evidence type="ECO:0000256" key="5">
    <source>
        <dbReference type="SAM" id="MobiDB-lite"/>
    </source>
</evidence>
<dbReference type="EMBL" id="MAYM02000320">
    <property type="protein sequence ID" value="RLN44086.1"/>
    <property type="molecule type" value="Genomic_DNA"/>
</dbReference>
<reference evidence="7" key="1">
    <citation type="journal article" date="2015" name="Genom Data">
        <title>Genome sequences of six Phytophthora species associated with forests in New Zealand.</title>
        <authorList>
            <person name="Studholme D.J."/>
            <person name="McDougal R.L."/>
            <person name="Sambles C."/>
            <person name="Hansen E."/>
            <person name="Hardy G."/>
            <person name="Grant M."/>
            <person name="Ganley R.J."/>
            <person name="Williams N.M."/>
        </authorList>
    </citation>
    <scope>NUCLEOTIDE SEQUENCE</scope>
    <source>
        <strain evidence="7">NZFS 2646</strain>
        <strain evidence="8">NZFS 3630</strain>
    </source>
</reference>
<feature type="compositionally biased region" description="Acidic residues" evidence="5">
    <location>
        <begin position="163"/>
        <end position="191"/>
    </location>
</feature>
<evidence type="ECO:0000313" key="10">
    <source>
        <dbReference type="EMBL" id="RLN77231.1"/>
    </source>
</evidence>
<feature type="domain" description="Complex 1 LYR protein" evidence="6">
    <location>
        <begin position="9"/>
        <end position="65"/>
    </location>
</feature>
<comment type="subcellular location">
    <subcellularLocation>
        <location evidence="1">Mitochondrion matrix</location>
    </subcellularLocation>
</comment>
<dbReference type="InterPro" id="IPR008011">
    <property type="entry name" value="Complex1_LYR_dom"/>
</dbReference>
<dbReference type="STRING" id="325452.A0A3R7JRI7"/>
<evidence type="ECO:0000313" key="9">
    <source>
        <dbReference type="EMBL" id="RLN44086.1"/>
    </source>
</evidence>
<keyword evidence="11" id="KW-1185">Reference proteome</keyword>
<evidence type="ECO:0000256" key="3">
    <source>
        <dbReference type="ARBA" id="ARBA00023186"/>
    </source>
</evidence>
<evidence type="ECO:0000313" key="8">
    <source>
        <dbReference type="EMBL" id="KAG2522226.1"/>
    </source>
</evidence>
<keyword evidence="3" id="KW-0143">Chaperone</keyword>
<proteinExistence type="inferred from homology"/>
<accession>A0A3R7JRI7</accession>
<dbReference type="EMBL" id="JPWV03000236">
    <property type="protein sequence ID" value="KAG2520541.1"/>
    <property type="molecule type" value="Genomic_DNA"/>
</dbReference>
<evidence type="ECO:0000313" key="7">
    <source>
        <dbReference type="EMBL" id="KAG2520541.1"/>
    </source>
</evidence>
<organism evidence="10 11">
    <name type="scientific">Phytophthora kernoviae</name>
    <dbReference type="NCBI Taxonomy" id="325452"/>
    <lineage>
        <taxon>Eukaryota</taxon>
        <taxon>Sar</taxon>
        <taxon>Stramenopiles</taxon>
        <taxon>Oomycota</taxon>
        <taxon>Peronosporomycetes</taxon>
        <taxon>Peronosporales</taxon>
        <taxon>Peronosporaceae</taxon>
        <taxon>Phytophthora</taxon>
    </lineage>
</organism>
<sequence>MKAHSGLQRQVLTLYKKTLQAAKRKDADTLIYVRDRFREDAATVDRKDFVVIEYMLRKGERDLKMLERMKSAHFTRVAMTTTVVTATPKTFETRDAELEPESELGSILPPEELETPSNEVSLLLELLDRSPEELSEADALTAEYEPTEALVDIEMSVDKLVEEEVDTEEEAENELPELDNDNIEPEFEDDNDVKSVLSEPDELEVLVDESSDDTTEVLETSPAETDPEPELDECRAVQYAKQNHPFKVLKPVIASGDE</sequence>
<dbReference type="Proteomes" id="UP000792063">
    <property type="component" value="Unassembled WGS sequence"/>
</dbReference>
<evidence type="ECO:0000259" key="6">
    <source>
        <dbReference type="Pfam" id="PF05347"/>
    </source>
</evidence>
<dbReference type="GO" id="GO:0005759">
    <property type="term" value="C:mitochondrial matrix"/>
    <property type="evidence" value="ECO:0007669"/>
    <property type="project" value="UniProtKB-SubCell"/>
</dbReference>
<reference evidence="11 12" key="2">
    <citation type="submission" date="2018-07" db="EMBL/GenBank/DDBJ databases">
        <title>Genome sequencing of oomycete isolates from Chile give support for New Zealand origin for Phytophthora kernoviae and make available the first Nothophytophthora sp. genome.</title>
        <authorList>
            <person name="Studholme D.J."/>
            <person name="Sanfuentes E."/>
            <person name="Panda P."/>
            <person name="Hill R."/>
            <person name="Sambles C."/>
            <person name="Grant M."/>
            <person name="Williams N.M."/>
            <person name="Mcdougal R.L."/>
        </authorList>
    </citation>
    <scope>NUCLEOTIDE SEQUENCE [LARGE SCALE GENOMIC DNA]</scope>
    <source>
        <strain evidence="9">Chile2</strain>
        <strain evidence="10">Chile4</strain>
    </source>
</reference>
<evidence type="ECO:0000256" key="1">
    <source>
        <dbReference type="ARBA" id="ARBA00004305"/>
    </source>
</evidence>
<reference evidence="7" key="3">
    <citation type="submission" date="2020-06" db="EMBL/GenBank/DDBJ databases">
        <authorList>
            <person name="Studholme D.J."/>
        </authorList>
    </citation>
    <scope>NUCLEOTIDE SEQUENCE</scope>
    <source>
        <strain evidence="7">NZFS 2646</strain>
        <strain evidence="8">NZFS 3630</strain>
    </source>
</reference>
<feature type="region of interest" description="Disordered" evidence="5">
    <location>
        <begin position="94"/>
        <end position="114"/>
    </location>
</feature>
<evidence type="ECO:0000256" key="4">
    <source>
        <dbReference type="ARBA" id="ARBA00025715"/>
    </source>
</evidence>
<evidence type="ECO:0000256" key="2">
    <source>
        <dbReference type="ARBA" id="ARBA00023128"/>
    </source>
</evidence>
<feature type="compositionally biased region" description="Acidic residues" evidence="5">
    <location>
        <begin position="199"/>
        <end position="216"/>
    </location>
</feature>